<evidence type="ECO:0000259" key="4">
    <source>
        <dbReference type="PROSITE" id="PS50932"/>
    </source>
</evidence>
<dbReference type="PANTHER" id="PTHR30146">
    <property type="entry name" value="LACI-RELATED TRANSCRIPTIONAL REPRESSOR"/>
    <property type="match status" value="1"/>
</dbReference>
<evidence type="ECO:0000256" key="1">
    <source>
        <dbReference type="ARBA" id="ARBA00023015"/>
    </source>
</evidence>
<dbReference type="PANTHER" id="PTHR30146:SF109">
    <property type="entry name" value="HTH-TYPE TRANSCRIPTIONAL REGULATOR GALS"/>
    <property type="match status" value="1"/>
</dbReference>
<accession>A0ABU3DYK5</accession>
<dbReference type="EMBL" id="JAVRHM010000002">
    <property type="protein sequence ID" value="MDT0688787.1"/>
    <property type="molecule type" value="Genomic_DNA"/>
</dbReference>
<dbReference type="Gene3D" id="1.10.260.40">
    <property type="entry name" value="lambda repressor-like DNA-binding domains"/>
    <property type="match status" value="1"/>
</dbReference>
<evidence type="ECO:0000313" key="5">
    <source>
        <dbReference type="EMBL" id="MDT0688787.1"/>
    </source>
</evidence>
<dbReference type="SUPFAM" id="SSF53822">
    <property type="entry name" value="Periplasmic binding protein-like I"/>
    <property type="match status" value="1"/>
</dbReference>
<dbReference type="SUPFAM" id="SSF47413">
    <property type="entry name" value="lambda repressor-like DNA-binding domains"/>
    <property type="match status" value="1"/>
</dbReference>
<dbReference type="InterPro" id="IPR000843">
    <property type="entry name" value="HTH_LacI"/>
</dbReference>
<dbReference type="PROSITE" id="PS50932">
    <property type="entry name" value="HTH_LACI_2"/>
    <property type="match status" value="1"/>
</dbReference>
<keyword evidence="2 5" id="KW-0238">DNA-binding</keyword>
<dbReference type="InterPro" id="IPR028082">
    <property type="entry name" value="Peripla_BP_I"/>
</dbReference>
<reference evidence="5 6" key="1">
    <citation type="submission" date="2023-09" db="EMBL/GenBank/DDBJ databases">
        <authorList>
            <person name="Rey-Velasco X."/>
        </authorList>
    </citation>
    <scope>NUCLEOTIDE SEQUENCE [LARGE SCALE GENOMIC DNA]</scope>
    <source>
        <strain evidence="5 6">F188</strain>
    </source>
</reference>
<protein>
    <submittedName>
        <fullName evidence="5">LacI family DNA-binding transcriptional regulator</fullName>
    </submittedName>
</protein>
<dbReference type="InterPro" id="IPR001761">
    <property type="entry name" value="Peripla_BP/Lac1_sug-bd_dom"/>
</dbReference>
<evidence type="ECO:0000256" key="3">
    <source>
        <dbReference type="ARBA" id="ARBA00023163"/>
    </source>
</evidence>
<dbReference type="Proteomes" id="UP001261624">
    <property type="component" value="Unassembled WGS sequence"/>
</dbReference>
<dbReference type="RefSeq" id="WP_311681090.1">
    <property type="nucleotide sequence ID" value="NZ_JAVRHM010000002.1"/>
</dbReference>
<keyword evidence="3" id="KW-0804">Transcription</keyword>
<proteinExistence type="predicted"/>
<organism evidence="5 6">
    <name type="scientific">Autumnicola patrickiae</name>
    <dbReference type="NCBI Taxonomy" id="3075591"/>
    <lineage>
        <taxon>Bacteria</taxon>
        <taxon>Pseudomonadati</taxon>
        <taxon>Bacteroidota</taxon>
        <taxon>Flavobacteriia</taxon>
        <taxon>Flavobacteriales</taxon>
        <taxon>Flavobacteriaceae</taxon>
        <taxon>Autumnicola</taxon>
    </lineage>
</organism>
<name>A0ABU3DYK5_9FLAO</name>
<feature type="domain" description="HTH lacI-type" evidence="4">
    <location>
        <begin position="5"/>
        <end position="51"/>
    </location>
</feature>
<dbReference type="GO" id="GO:0003677">
    <property type="term" value="F:DNA binding"/>
    <property type="evidence" value="ECO:0007669"/>
    <property type="project" value="UniProtKB-KW"/>
</dbReference>
<dbReference type="Gene3D" id="3.40.50.2300">
    <property type="match status" value="2"/>
</dbReference>
<dbReference type="CDD" id="cd06267">
    <property type="entry name" value="PBP1_LacI_sugar_binding-like"/>
    <property type="match status" value="1"/>
</dbReference>
<sequence>MREKITLKALSELLGLSPATISKSLSNSSEISSETKERVKKVAAFYNYVPNHYTPKPKIKKRKTIGVIIPTMQISFFSQALESMINEANKNDFRIVACISDESVKKERENIDFLIQRQVDGVVISPAYETQVSANITHLNKLKQLKLPMVLFGRTIDNITCDKIDIDDFGETYKATQELFMSGRKRILYISGSTETGSNEQRKNGYISAVLNLNGKSSCLEYRNTKVFLEDFKLSLKSNEIDGILISDELTAIQLIKNLQKWKYNLPKDISITGFSTGLIEENYFPSFIAIDQKPAEQGVLAIKTLINRIENEIDCDVASCKLQTSLLHEESTV</sequence>
<gene>
    <name evidence="5" type="ORF">RM549_03270</name>
</gene>
<dbReference type="Pfam" id="PF00356">
    <property type="entry name" value="LacI"/>
    <property type="match status" value="1"/>
</dbReference>
<dbReference type="InterPro" id="IPR010982">
    <property type="entry name" value="Lambda_DNA-bd_dom_sf"/>
</dbReference>
<evidence type="ECO:0000256" key="2">
    <source>
        <dbReference type="ARBA" id="ARBA00023125"/>
    </source>
</evidence>
<comment type="caution">
    <text evidence="5">The sequence shown here is derived from an EMBL/GenBank/DDBJ whole genome shotgun (WGS) entry which is preliminary data.</text>
</comment>
<keyword evidence="1" id="KW-0805">Transcription regulation</keyword>
<dbReference type="Pfam" id="PF00532">
    <property type="entry name" value="Peripla_BP_1"/>
    <property type="match status" value="1"/>
</dbReference>
<evidence type="ECO:0000313" key="6">
    <source>
        <dbReference type="Proteomes" id="UP001261624"/>
    </source>
</evidence>
<keyword evidence="6" id="KW-1185">Reference proteome</keyword>
<dbReference type="SMART" id="SM00354">
    <property type="entry name" value="HTH_LACI"/>
    <property type="match status" value="1"/>
</dbReference>